<keyword evidence="5 7" id="KW-1133">Transmembrane helix</keyword>
<dbReference type="InterPro" id="IPR010656">
    <property type="entry name" value="DctM"/>
</dbReference>
<feature type="transmembrane region" description="Helical" evidence="7">
    <location>
        <begin position="12"/>
        <end position="35"/>
    </location>
</feature>
<feature type="domain" description="TRAP C4-dicarboxylate transport system permease DctM subunit" evidence="8">
    <location>
        <begin position="9"/>
        <end position="412"/>
    </location>
</feature>
<keyword evidence="3 7" id="KW-0997">Cell inner membrane</keyword>
<evidence type="ECO:0000313" key="9">
    <source>
        <dbReference type="EMBL" id="AVO37270.1"/>
    </source>
</evidence>
<proteinExistence type="inferred from homology"/>
<dbReference type="RefSeq" id="WP_106471582.1">
    <property type="nucleotide sequence ID" value="NZ_CP027665.1"/>
</dbReference>
<name>A0A2S0MN14_9RHOB</name>
<dbReference type="AlphaFoldDB" id="A0A2S0MN14"/>
<evidence type="ECO:0000256" key="1">
    <source>
        <dbReference type="ARBA" id="ARBA00004429"/>
    </source>
</evidence>
<evidence type="ECO:0000256" key="6">
    <source>
        <dbReference type="ARBA" id="ARBA00023136"/>
    </source>
</evidence>
<keyword evidence="6 7" id="KW-0472">Membrane</keyword>
<feature type="transmembrane region" description="Helical" evidence="7">
    <location>
        <begin position="170"/>
        <end position="191"/>
    </location>
</feature>
<comment type="function">
    <text evidence="7">Part of the tripartite ATP-independent periplasmic (TRAP) transport system.</text>
</comment>
<evidence type="ECO:0000256" key="5">
    <source>
        <dbReference type="ARBA" id="ARBA00022989"/>
    </source>
</evidence>
<evidence type="ECO:0000256" key="7">
    <source>
        <dbReference type="RuleBase" id="RU369079"/>
    </source>
</evidence>
<comment type="caution">
    <text evidence="7">Lacks conserved residue(s) required for the propagation of feature annotation.</text>
</comment>
<dbReference type="GO" id="GO:0005886">
    <property type="term" value="C:plasma membrane"/>
    <property type="evidence" value="ECO:0007669"/>
    <property type="project" value="UniProtKB-SubCell"/>
</dbReference>
<feature type="transmembrane region" description="Helical" evidence="7">
    <location>
        <begin position="389"/>
        <end position="413"/>
    </location>
</feature>
<keyword evidence="2" id="KW-1003">Cell membrane</keyword>
<feature type="transmembrane region" description="Helical" evidence="7">
    <location>
        <begin position="211"/>
        <end position="231"/>
    </location>
</feature>
<evidence type="ECO:0000256" key="4">
    <source>
        <dbReference type="ARBA" id="ARBA00022692"/>
    </source>
</evidence>
<dbReference type="GO" id="GO:0022857">
    <property type="term" value="F:transmembrane transporter activity"/>
    <property type="evidence" value="ECO:0007669"/>
    <property type="project" value="UniProtKB-UniRule"/>
</dbReference>
<comment type="similarity">
    <text evidence="7">Belongs to the TRAP transporter large permease family.</text>
</comment>
<comment type="subcellular location">
    <subcellularLocation>
        <location evidence="1 7">Cell inner membrane</location>
        <topology evidence="1 7">Multi-pass membrane protein</topology>
    </subcellularLocation>
</comment>
<evidence type="ECO:0000259" key="8">
    <source>
        <dbReference type="Pfam" id="PF06808"/>
    </source>
</evidence>
<organism evidence="9 10">
    <name type="scientific">Pukyongiella litopenaei</name>
    <dbReference type="NCBI Taxonomy" id="2605946"/>
    <lineage>
        <taxon>Bacteria</taxon>
        <taxon>Pseudomonadati</taxon>
        <taxon>Pseudomonadota</taxon>
        <taxon>Alphaproteobacteria</taxon>
        <taxon>Rhodobacterales</taxon>
        <taxon>Paracoccaceae</taxon>
        <taxon>Pukyongiella</taxon>
    </lineage>
</organism>
<feature type="transmembrane region" description="Helical" evidence="7">
    <location>
        <begin position="92"/>
        <end position="123"/>
    </location>
</feature>
<dbReference type="PANTHER" id="PTHR33362">
    <property type="entry name" value="SIALIC ACID TRAP TRANSPORTER PERMEASE PROTEIN SIAT-RELATED"/>
    <property type="match status" value="1"/>
</dbReference>
<dbReference type="Pfam" id="PF06808">
    <property type="entry name" value="DctM"/>
    <property type="match status" value="1"/>
</dbReference>
<keyword evidence="10" id="KW-1185">Reference proteome</keyword>
<feature type="transmembrane region" description="Helical" evidence="7">
    <location>
        <begin position="310"/>
        <end position="333"/>
    </location>
</feature>
<comment type="subunit">
    <text evidence="7">The complex comprises the extracytoplasmic solute receptor protein and the two transmembrane proteins.</text>
</comment>
<feature type="transmembrane region" description="Helical" evidence="7">
    <location>
        <begin position="135"/>
        <end position="158"/>
    </location>
</feature>
<protein>
    <recommendedName>
        <fullName evidence="7">TRAP transporter large permease protein</fullName>
    </recommendedName>
</protein>
<feature type="transmembrane region" description="Helical" evidence="7">
    <location>
        <begin position="268"/>
        <end position="289"/>
    </location>
</feature>
<reference evidence="10" key="1">
    <citation type="submission" date="2018-03" db="EMBL/GenBank/DDBJ databases">
        <title>Genomic analysis of the strain SH-1 isolated from shrimp intestine.</title>
        <authorList>
            <person name="Kim Y.-S."/>
            <person name="Kim S.-E."/>
            <person name="Kim K.-H."/>
        </authorList>
    </citation>
    <scope>NUCLEOTIDE SEQUENCE [LARGE SCALE GENOMIC DNA]</scope>
    <source>
        <strain evidence="10">SH-1</strain>
    </source>
</reference>
<keyword evidence="7" id="KW-0813">Transport</keyword>
<dbReference type="InterPro" id="IPR004681">
    <property type="entry name" value="TRAP_DctM"/>
</dbReference>
<evidence type="ECO:0000313" key="10">
    <source>
        <dbReference type="Proteomes" id="UP000237655"/>
    </source>
</evidence>
<dbReference type="EMBL" id="CP027665">
    <property type="protein sequence ID" value="AVO37270.1"/>
    <property type="molecule type" value="Genomic_DNA"/>
</dbReference>
<dbReference type="NCBIfam" id="TIGR00786">
    <property type="entry name" value="dctM"/>
    <property type="match status" value="1"/>
</dbReference>
<sequence>MSGLLLLGLSVLFLALRVNLILILIFVAGYSYYVWGGGELEYFAADLWSAMDRELVLAVPLFILVGSVMSRGSIAARLVAVMVALTRPIPGGLAVAAILSCAVFSAISGASIVTMLAIGTILYPAMLENGYTKSFSIGALAAGGTLGIVIPPSIPMIIYGIITESPIADLFKAGIGPGLLLTGVFSLYAVFVNRRMAISRLSLAELRGALVHGLPALLMPVILLGGIYSGYFSPTESAAVALLYALLIESVLLRELRFRDYFDITVDAAKMVGTLFPLIAIAASINLLITEHRIPHHIVEFMAQHIESQTSFLLLTNLLLLVMGCFMDTLSAITVAAPLLKPIAEAYGVNSTHLGIIMILNLEIGILTPPLGLNLIVAMTAFREKFSTVCWAALPFVVLMLICLLVITFQPWVAMYLVG</sequence>
<dbReference type="PANTHER" id="PTHR33362:SF5">
    <property type="entry name" value="C4-DICARBOXYLATE TRAP TRANSPORTER LARGE PERMEASE PROTEIN DCTM"/>
    <property type="match status" value="1"/>
</dbReference>
<evidence type="ECO:0000256" key="2">
    <source>
        <dbReference type="ARBA" id="ARBA00022475"/>
    </source>
</evidence>
<accession>A0A2S0MN14</accession>
<evidence type="ECO:0000256" key="3">
    <source>
        <dbReference type="ARBA" id="ARBA00022519"/>
    </source>
</evidence>
<dbReference type="Proteomes" id="UP000237655">
    <property type="component" value="Chromosome"/>
</dbReference>
<keyword evidence="4 7" id="KW-0812">Transmembrane</keyword>
<feature type="transmembrane region" description="Helical" evidence="7">
    <location>
        <begin position="55"/>
        <end position="80"/>
    </location>
</feature>
<dbReference type="PIRSF" id="PIRSF006066">
    <property type="entry name" value="HI0050"/>
    <property type="match status" value="1"/>
</dbReference>
<gene>
    <name evidence="9" type="ORF">C6Y53_05780</name>
</gene>
<dbReference type="KEGG" id="thas:C6Y53_05780"/>
<feature type="transmembrane region" description="Helical" evidence="7">
    <location>
        <begin position="353"/>
        <end position="377"/>
    </location>
</feature>